<evidence type="ECO:0000256" key="2">
    <source>
        <dbReference type="ARBA" id="ARBA00004687"/>
    </source>
</evidence>
<keyword evidence="7 11" id="KW-0812">Transmembrane</keyword>
<keyword evidence="9 11" id="KW-1133">Transmembrane helix</keyword>
<dbReference type="AlphaFoldDB" id="A0ABC8V3B1"/>
<name>A0ABC8V3B1_9AQUA</name>
<keyword evidence="8 11" id="KW-0256">Endoplasmic reticulum</keyword>
<feature type="transmembrane region" description="Helical" evidence="11">
    <location>
        <begin position="25"/>
        <end position="53"/>
    </location>
</feature>
<evidence type="ECO:0000256" key="1">
    <source>
        <dbReference type="ARBA" id="ARBA00004477"/>
    </source>
</evidence>
<keyword evidence="4 11" id="KW-0337">GPI-anchor biosynthesis</keyword>
<evidence type="ECO:0000313" key="13">
    <source>
        <dbReference type="Proteomes" id="UP001642360"/>
    </source>
</evidence>
<reference evidence="12 13" key="1">
    <citation type="submission" date="2024-02" db="EMBL/GenBank/DDBJ databases">
        <authorList>
            <person name="Vignale AGUSTIN F."/>
            <person name="Sosa J E."/>
            <person name="Modenutti C."/>
        </authorList>
    </citation>
    <scope>NUCLEOTIDE SEQUENCE [LARGE SCALE GENOMIC DNA]</scope>
</reference>
<keyword evidence="10 11" id="KW-0472">Membrane</keyword>
<protein>
    <recommendedName>
        <fullName evidence="11">GPI mannosyltransferase 2</fullName>
        <ecNumber evidence="11">2.4.1.-</ecNumber>
    </recommendedName>
</protein>
<comment type="subcellular location">
    <subcellularLocation>
        <location evidence="1 11">Endoplasmic reticulum membrane</location>
        <topology evidence="1 11">Multi-pass membrane protein</topology>
    </subcellularLocation>
</comment>
<evidence type="ECO:0000256" key="11">
    <source>
        <dbReference type="RuleBase" id="RU363112"/>
    </source>
</evidence>
<evidence type="ECO:0000256" key="4">
    <source>
        <dbReference type="ARBA" id="ARBA00022502"/>
    </source>
</evidence>
<evidence type="ECO:0000313" key="12">
    <source>
        <dbReference type="EMBL" id="CAK9187826.1"/>
    </source>
</evidence>
<comment type="similarity">
    <text evidence="3 11">Belongs to the PIGV family.</text>
</comment>
<dbReference type="PANTHER" id="PTHR12468">
    <property type="entry name" value="GPI MANNOSYLTRANSFERASE 2"/>
    <property type="match status" value="1"/>
</dbReference>
<dbReference type="EC" id="2.4.1.-" evidence="11"/>
<dbReference type="Pfam" id="PF04188">
    <property type="entry name" value="Mannosyl_trans2"/>
    <property type="match status" value="1"/>
</dbReference>
<keyword evidence="6 11" id="KW-0808">Transferase</keyword>
<dbReference type="GO" id="GO:0006506">
    <property type="term" value="P:GPI anchor biosynthetic process"/>
    <property type="evidence" value="ECO:0007669"/>
    <property type="project" value="UniProtKB-KW"/>
</dbReference>
<dbReference type="InterPro" id="IPR007315">
    <property type="entry name" value="PIG-V/Gpi18"/>
</dbReference>
<comment type="pathway">
    <text evidence="2 11">Glycolipid biosynthesis; glycosylphosphatidylinositol-anchor biosynthesis.</text>
</comment>
<keyword evidence="13" id="KW-1185">Reference proteome</keyword>
<dbReference type="GO" id="GO:0005789">
    <property type="term" value="C:endoplasmic reticulum membrane"/>
    <property type="evidence" value="ECO:0007669"/>
    <property type="project" value="UniProtKB-SubCell"/>
</dbReference>
<comment type="function">
    <text evidence="11">Mannosyltransferase involved in glycosylphosphatidylinositol-anchor biosynthesis.</text>
</comment>
<keyword evidence="5 11" id="KW-0328">Glycosyltransferase</keyword>
<evidence type="ECO:0000256" key="9">
    <source>
        <dbReference type="ARBA" id="ARBA00022989"/>
    </source>
</evidence>
<comment type="caution">
    <text evidence="12">The sequence shown here is derived from an EMBL/GenBank/DDBJ whole genome shotgun (WGS) entry which is preliminary data.</text>
</comment>
<dbReference type="GO" id="GO:0016757">
    <property type="term" value="F:glycosyltransferase activity"/>
    <property type="evidence" value="ECO:0007669"/>
    <property type="project" value="UniProtKB-KW"/>
</dbReference>
<evidence type="ECO:0000256" key="3">
    <source>
        <dbReference type="ARBA" id="ARBA00008698"/>
    </source>
</evidence>
<proteinExistence type="inferred from homology"/>
<accession>A0ABC8V3B1</accession>
<sequence length="180" mass="20110">MGVKIGVVVGNHGGGNWLWFGRRRLAVQLLISGVLHCLCLFVPFMAFQAYGYYNICARGFPDESRSWCKARLPLLYNYIQSRYWGVGFLRYFQLKQLPNFLLASPILSLALCSIIYYVKLRPEVFCSLGFQSSPMGKRTAGAFFAVGGDTNSQSVFSEKQTAKLLQGTFSFEIGLGVFGL</sequence>
<gene>
    <name evidence="12" type="ORF">ILEXP_LOCUS58418</name>
</gene>
<comment type="caution">
    <text evidence="11">Lacks conserved residue(s) required for the propagation of feature annotation.</text>
</comment>
<dbReference type="EMBL" id="CAUOFW020010157">
    <property type="protein sequence ID" value="CAK9187826.1"/>
    <property type="molecule type" value="Genomic_DNA"/>
</dbReference>
<evidence type="ECO:0000256" key="7">
    <source>
        <dbReference type="ARBA" id="ARBA00022692"/>
    </source>
</evidence>
<evidence type="ECO:0000256" key="10">
    <source>
        <dbReference type="ARBA" id="ARBA00023136"/>
    </source>
</evidence>
<feature type="transmembrane region" description="Helical" evidence="11">
    <location>
        <begin position="100"/>
        <end position="118"/>
    </location>
</feature>
<evidence type="ECO:0000256" key="5">
    <source>
        <dbReference type="ARBA" id="ARBA00022676"/>
    </source>
</evidence>
<dbReference type="PANTHER" id="PTHR12468:SF2">
    <property type="entry name" value="GPI MANNOSYLTRANSFERASE 2"/>
    <property type="match status" value="1"/>
</dbReference>
<organism evidence="12 13">
    <name type="scientific">Ilex paraguariensis</name>
    <name type="common">yerba mate</name>
    <dbReference type="NCBI Taxonomy" id="185542"/>
    <lineage>
        <taxon>Eukaryota</taxon>
        <taxon>Viridiplantae</taxon>
        <taxon>Streptophyta</taxon>
        <taxon>Embryophyta</taxon>
        <taxon>Tracheophyta</taxon>
        <taxon>Spermatophyta</taxon>
        <taxon>Magnoliopsida</taxon>
        <taxon>eudicotyledons</taxon>
        <taxon>Gunneridae</taxon>
        <taxon>Pentapetalae</taxon>
        <taxon>asterids</taxon>
        <taxon>campanulids</taxon>
        <taxon>Aquifoliales</taxon>
        <taxon>Aquifoliaceae</taxon>
        <taxon>Ilex</taxon>
    </lineage>
</organism>
<evidence type="ECO:0000256" key="8">
    <source>
        <dbReference type="ARBA" id="ARBA00022824"/>
    </source>
</evidence>
<evidence type="ECO:0000256" key="6">
    <source>
        <dbReference type="ARBA" id="ARBA00022679"/>
    </source>
</evidence>
<dbReference type="Proteomes" id="UP001642360">
    <property type="component" value="Unassembled WGS sequence"/>
</dbReference>